<dbReference type="EMBL" id="JANUCP010000002">
    <property type="protein sequence ID" value="MCS3918544.1"/>
    <property type="molecule type" value="Genomic_DNA"/>
</dbReference>
<protein>
    <submittedName>
        <fullName evidence="4">Peptidoglycan/xylan/chitin deacetylase (PgdA/CDA1 family)</fullName>
    </submittedName>
</protein>
<comment type="subcellular location">
    <subcellularLocation>
        <location evidence="1">Secreted</location>
    </subcellularLocation>
</comment>
<keyword evidence="5" id="KW-1185">Reference proteome</keyword>
<evidence type="ECO:0000313" key="5">
    <source>
        <dbReference type="Proteomes" id="UP001204798"/>
    </source>
</evidence>
<gene>
    <name evidence="4" type="ORF">M2350_000944</name>
</gene>
<reference evidence="4 5" key="1">
    <citation type="submission" date="2022-08" db="EMBL/GenBank/DDBJ databases">
        <title>Bacterial and archaeal communities from various locations to study Microbial Dark Matter (Phase II).</title>
        <authorList>
            <person name="Stepanauskas R."/>
        </authorList>
    </citation>
    <scope>NUCLEOTIDE SEQUENCE [LARGE SCALE GENOMIC DNA]</scope>
    <source>
        <strain evidence="4 5">PD1</strain>
    </source>
</reference>
<dbReference type="Gene3D" id="3.20.20.370">
    <property type="entry name" value="Glycoside hydrolase/deacetylase"/>
    <property type="match status" value="1"/>
</dbReference>
<dbReference type="SUPFAM" id="SSF88713">
    <property type="entry name" value="Glycoside hydrolase/deacetylase"/>
    <property type="match status" value="1"/>
</dbReference>
<dbReference type="PROSITE" id="PS51677">
    <property type="entry name" value="NODB"/>
    <property type="match status" value="1"/>
</dbReference>
<dbReference type="Pfam" id="PF01522">
    <property type="entry name" value="Polysacc_deac_1"/>
    <property type="match status" value="2"/>
</dbReference>
<dbReference type="RefSeq" id="WP_259094480.1">
    <property type="nucleotide sequence ID" value="NZ_CP130454.1"/>
</dbReference>
<dbReference type="InterPro" id="IPR051398">
    <property type="entry name" value="Polysacch_Deacetylase"/>
</dbReference>
<dbReference type="PANTHER" id="PTHR34216:SF3">
    <property type="entry name" value="POLY-BETA-1,6-N-ACETYL-D-GLUCOSAMINE N-DEACETYLASE"/>
    <property type="match status" value="1"/>
</dbReference>
<dbReference type="CDD" id="cd10918">
    <property type="entry name" value="CE4_NodB_like_5s_6s"/>
    <property type="match status" value="1"/>
</dbReference>
<dbReference type="Proteomes" id="UP001204798">
    <property type="component" value="Unassembled WGS sequence"/>
</dbReference>
<organism evidence="4 5">
    <name type="scientific">Candidatus Fervidibacter sacchari</name>
    <dbReference type="NCBI Taxonomy" id="1448929"/>
    <lineage>
        <taxon>Bacteria</taxon>
        <taxon>Candidatus Fervidibacterota</taxon>
        <taxon>Candidatus Fervidibacter</taxon>
    </lineage>
</organism>
<proteinExistence type="predicted"/>
<evidence type="ECO:0000259" key="3">
    <source>
        <dbReference type="PROSITE" id="PS51677"/>
    </source>
</evidence>
<accession>A0ABT2EKS3</accession>
<comment type="caution">
    <text evidence="4">The sequence shown here is derived from an EMBL/GenBank/DDBJ whole genome shotgun (WGS) entry which is preliminary data.</text>
</comment>
<dbReference type="InterPro" id="IPR002509">
    <property type="entry name" value="NODB_dom"/>
</dbReference>
<evidence type="ECO:0000313" key="4">
    <source>
        <dbReference type="EMBL" id="MCS3918544.1"/>
    </source>
</evidence>
<sequence length="337" mass="39177">MRLRGLSRLRKLWRLLRRSIVPQRGAIILCYHRIADLPQSPRRLWVSPQRFAEQLEVLTRNFVPLSLAELAERLQEGKVPDKAVVITFDDGYADNFWNARPLLERFGVPATVFVTTGLVSTNREFYWDELERLILGETVKGRNGETEKGRSGNLIGQELRLEIKGRTRQWKLRSNEERLRAYHEICDLLQPLSPEQRKAILTQIRLWFGVSENGRPDRRLMTVEELVAISRDGLVDIGAHTVNHPDLTAIPPEQQRWEIETSKRQLEEWLGRPVRWFAYPYGSGNFVTRQLVKEAGFEVACSMSLGFVTNRSDPLWLPRIFVENWEGDELVRRLGQV</sequence>
<keyword evidence="2" id="KW-0732">Signal</keyword>
<evidence type="ECO:0000256" key="1">
    <source>
        <dbReference type="ARBA" id="ARBA00004613"/>
    </source>
</evidence>
<feature type="domain" description="NodB homology" evidence="3">
    <location>
        <begin position="82"/>
        <end position="337"/>
    </location>
</feature>
<evidence type="ECO:0000256" key="2">
    <source>
        <dbReference type="ARBA" id="ARBA00022729"/>
    </source>
</evidence>
<dbReference type="PANTHER" id="PTHR34216">
    <property type="match status" value="1"/>
</dbReference>
<dbReference type="InterPro" id="IPR011330">
    <property type="entry name" value="Glyco_hydro/deAcase_b/a-brl"/>
</dbReference>
<name>A0ABT2EKS3_9BACT</name>